<dbReference type="PROSITE" id="PS52050">
    <property type="entry name" value="WYL"/>
    <property type="match status" value="1"/>
</dbReference>
<dbReference type="InterPro" id="IPR016634">
    <property type="entry name" value="CapW-like"/>
</dbReference>
<dbReference type="InterPro" id="IPR026881">
    <property type="entry name" value="WYL_dom"/>
</dbReference>
<dbReference type="Proteomes" id="UP000305131">
    <property type="component" value="Unassembled WGS sequence"/>
</dbReference>
<reference evidence="4 5" key="1">
    <citation type="submission" date="2019-05" db="EMBL/GenBank/DDBJ databases">
        <authorList>
            <person name="Zhou X."/>
        </authorList>
    </citation>
    <scope>NUCLEOTIDE SEQUENCE [LARGE SCALE GENOMIC DNA]</scope>
    <source>
        <strain evidence="4 5">DSM 432</strain>
    </source>
</reference>
<feature type="domain" description="DNA-binding transcriptional repressor CapW winged helix-turn-helix" evidence="3">
    <location>
        <begin position="11"/>
        <end position="91"/>
    </location>
</feature>
<evidence type="ECO:0000313" key="4">
    <source>
        <dbReference type="EMBL" id="TLX41350.1"/>
    </source>
</evidence>
<dbReference type="PANTHER" id="PTHR34580">
    <property type="match status" value="1"/>
</dbReference>
<protein>
    <submittedName>
        <fullName evidence="4">WYL domain-containing protein</fullName>
    </submittedName>
</protein>
<dbReference type="InterPro" id="IPR059020">
    <property type="entry name" value="CapW_CTD"/>
</dbReference>
<feature type="domain" description="DNA-binding transcriptional repressor CapW C-terminal dimerisation" evidence="2">
    <location>
        <begin position="209"/>
        <end position="276"/>
    </location>
</feature>
<dbReference type="Pfam" id="PF26109">
    <property type="entry name" value="WHD_BrxR"/>
    <property type="match status" value="1"/>
</dbReference>
<dbReference type="InterPro" id="IPR059019">
    <property type="entry name" value="WHD_CapW"/>
</dbReference>
<dbReference type="GeneID" id="95775330"/>
<feature type="domain" description="WYL" evidence="1">
    <location>
        <begin position="125"/>
        <end position="190"/>
    </location>
</feature>
<dbReference type="Pfam" id="PF26107">
    <property type="entry name" value="BrxR_CTD"/>
    <property type="match status" value="1"/>
</dbReference>
<dbReference type="EMBL" id="VAUP01000037">
    <property type="protein sequence ID" value="TLX41350.1"/>
    <property type="molecule type" value="Genomic_DNA"/>
</dbReference>
<proteinExistence type="predicted"/>
<evidence type="ECO:0000259" key="2">
    <source>
        <dbReference type="Pfam" id="PF26107"/>
    </source>
</evidence>
<evidence type="ECO:0000259" key="1">
    <source>
        <dbReference type="Pfam" id="PF13280"/>
    </source>
</evidence>
<evidence type="ECO:0000259" key="3">
    <source>
        <dbReference type="Pfam" id="PF26109"/>
    </source>
</evidence>
<name>A0A6C1KB22_XANAU</name>
<gene>
    <name evidence="4" type="ORF">FBQ73_17900</name>
</gene>
<dbReference type="Pfam" id="PF13280">
    <property type="entry name" value="WYL"/>
    <property type="match status" value="1"/>
</dbReference>
<organism evidence="4 5">
    <name type="scientific">Xanthobacter autotrophicus</name>
    <dbReference type="NCBI Taxonomy" id="280"/>
    <lineage>
        <taxon>Bacteria</taxon>
        <taxon>Pseudomonadati</taxon>
        <taxon>Pseudomonadota</taxon>
        <taxon>Alphaproteobacteria</taxon>
        <taxon>Hyphomicrobiales</taxon>
        <taxon>Xanthobacteraceae</taxon>
        <taxon>Xanthobacter</taxon>
    </lineage>
</organism>
<comment type="caution">
    <text evidence="4">The sequence shown here is derived from an EMBL/GenBank/DDBJ whole genome shotgun (WGS) entry which is preliminary data.</text>
</comment>
<dbReference type="InterPro" id="IPR051534">
    <property type="entry name" value="CBASS_pafABC_assoc_protein"/>
</dbReference>
<dbReference type="PIRSF" id="PIRSF015558">
    <property type="entry name" value="Txn_reg_DeoR_prd"/>
    <property type="match status" value="1"/>
</dbReference>
<sequence length="304" mass="35441">MAEEERRPWTQNRRFEFIEWKLFWEGGLNRSDLESAFEISTPQASVDLRRYREIAGSNLEYDSTGRTFRPTPDMKPSFLKVSADRLLLQLRALLSGALPRREVWFRDLPRTDIAPDIVRHVDPDCLRRILDAIRAKRCVEVRYQSLTNSRTRLIAPHALAYDGYRWHVRAWACDRDDFRDFVLTRIDRIKPGPAADFDPADDFEWENFAKLDLRPHPGLTDEQSLAIQRDYAMKDGRREIDVRLSMAYYFIMRMNLDLSDLPPARAQICLSNIDEVRKAIEDAKASSKARILQRKGMPPAAADE</sequence>
<accession>A0A6C1KB22</accession>
<dbReference type="PANTHER" id="PTHR34580:SF3">
    <property type="entry name" value="PROTEIN PAFB"/>
    <property type="match status" value="1"/>
</dbReference>
<dbReference type="AlphaFoldDB" id="A0A6C1KB22"/>
<dbReference type="OrthoDB" id="6400324at2"/>
<dbReference type="RefSeq" id="WP_138400864.1">
    <property type="nucleotide sequence ID" value="NZ_JBAFVI010000006.1"/>
</dbReference>
<evidence type="ECO:0000313" key="5">
    <source>
        <dbReference type="Proteomes" id="UP000305131"/>
    </source>
</evidence>